<dbReference type="Proteomes" id="UP001190700">
    <property type="component" value="Unassembled WGS sequence"/>
</dbReference>
<dbReference type="Pfam" id="PF00955">
    <property type="entry name" value="HCO3_cotransp"/>
    <property type="match status" value="2"/>
</dbReference>
<dbReference type="Gene3D" id="1.10.287.570">
    <property type="entry name" value="Helical hairpin bin"/>
    <property type="match status" value="1"/>
</dbReference>
<evidence type="ECO:0000256" key="5">
    <source>
        <dbReference type="ARBA" id="ARBA00023136"/>
    </source>
</evidence>
<evidence type="ECO:0000256" key="1">
    <source>
        <dbReference type="ARBA" id="ARBA00004141"/>
    </source>
</evidence>
<feature type="transmembrane region" description="Helical" evidence="6">
    <location>
        <begin position="253"/>
        <end position="274"/>
    </location>
</feature>
<evidence type="ECO:0000256" key="4">
    <source>
        <dbReference type="ARBA" id="ARBA00022989"/>
    </source>
</evidence>
<feature type="transmembrane region" description="Helical" evidence="6">
    <location>
        <begin position="350"/>
        <end position="370"/>
    </location>
</feature>
<feature type="transmembrane region" description="Helical" evidence="6">
    <location>
        <begin position="87"/>
        <end position="108"/>
    </location>
</feature>
<keyword evidence="9" id="KW-1185">Reference proteome</keyword>
<feature type="transmembrane region" description="Helical" evidence="6">
    <location>
        <begin position="391"/>
        <end position="414"/>
    </location>
</feature>
<dbReference type="AlphaFoldDB" id="A0AAE0BD84"/>
<comment type="similarity">
    <text evidence="2">Belongs to the anion exchanger (TC 2.A.31.3) family.</text>
</comment>
<gene>
    <name evidence="8" type="ORF">CYMTET_55498</name>
</gene>
<dbReference type="GO" id="GO:0050801">
    <property type="term" value="P:monoatomic ion homeostasis"/>
    <property type="evidence" value="ECO:0007669"/>
    <property type="project" value="TreeGrafter"/>
</dbReference>
<evidence type="ECO:0000313" key="8">
    <source>
        <dbReference type="EMBL" id="KAK3234241.1"/>
    </source>
</evidence>
<accession>A0AAE0BD84</accession>
<keyword evidence="5 6" id="KW-0472">Membrane</keyword>
<evidence type="ECO:0000256" key="6">
    <source>
        <dbReference type="SAM" id="Phobius"/>
    </source>
</evidence>
<dbReference type="PANTHER" id="PTHR11453:SF127">
    <property type="entry name" value="SOLUTE CARRIER FAMILY 4 MEMBER 11"/>
    <property type="match status" value="1"/>
</dbReference>
<feature type="domain" description="Bicarbonate transporter-like transmembrane" evidence="7">
    <location>
        <begin position="252"/>
        <end position="587"/>
    </location>
</feature>
<sequence length="588" mass="64844">MAVVGSRGVERTLLGDAAYDVLPAYTSEPVETRMRSNKPFEANCHAHSPEEGMIRIGYVGGGILDDVRRRLPYYIDDYKQCWNRKTLSSSIFLFFTTFASTVALGVVINRNTACPKNSRDNCDPESSYIGVAEMLLMNSVAGMIHAVAGCQPLLILRPTGPITAFLSLLFNTSRSLKLDFLQFLVWTGIFVGIYMTGVAIFELSRFVKYSTRFLHDIFACFVCTIYVVDGVQGVSKRMMSADGSKNPGEHHSVAGAIFALLLTLILLVVALKLHGMLQSRLFTRRLNILLVDYALAVSALLCICISYFPGKVVHVDRISDLDHINGYNVTPTLKYLNGEHRSFGVQLSSFGGEAAAGAVAALPIVTFFYFDQNFSSLLCQLESMHLKKGSYFHSSFLCMAVFNIVGPFCGLPFVTGSLPHSPQMVKALTTVREGATAPDRLPSVSENRVAPFLIYLFIGTALITPFGRAVIMTIPEAVVDGILIFVGVAGIFDTQLWERVQLMFMEFDNFPKESKYTQVAPKRMHMFTVIQVTSLAVAWSLNGLAMVVPSLAPLGLCFPIVIVLLVPLRETLIPRIFTPEELAYLDSH</sequence>
<name>A0AAE0BD84_9CHLO</name>
<proteinExistence type="inferred from homology"/>
<comment type="caution">
    <text evidence="8">The sequence shown here is derived from an EMBL/GenBank/DDBJ whole genome shotgun (WGS) entry which is preliminary data.</text>
</comment>
<feature type="transmembrane region" description="Helical" evidence="6">
    <location>
        <begin position="452"/>
        <end position="471"/>
    </location>
</feature>
<feature type="transmembrane region" description="Helical" evidence="6">
    <location>
        <begin position="154"/>
        <end position="171"/>
    </location>
</feature>
<keyword evidence="4 6" id="KW-1133">Transmembrane helix</keyword>
<feature type="transmembrane region" description="Helical" evidence="6">
    <location>
        <begin position="213"/>
        <end position="233"/>
    </location>
</feature>
<reference evidence="8 9" key="1">
    <citation type="journal article" date="2015" name="Genome Biol. Evol.">
        <title>Comparative Genomics of a Bacterivorous Green Alga Reveals Evolutionary Causalities and Consequences of Phago-Mixotrophic Mode of Nutrition.</title>
        <authorList>
            <person name="Burns J.A."/>
            <person name="Paasch A."/>
            <person name="Narechania A."/>
            <person name="Kim E."/>
        </authorList>
    </citation>
    <scope>NUCLEOTIDE SEQUENCE [LARGE SCALE GENOMIC DNA]</scope>
    <source>
        <strain evidence="8 9">PLY_AMNH</strain>
    </source>
</reference>
<feature type="transmembrane region" description="Helical" evidence="6">
    <location>
        <begin position="183"/>
        <end position="201"/>
    </location>
</feature>
<keyword evidence="3 6" id="KW-0812">Transmembrane</keyword>
<dbReference type="GO" id="GO:0005452">
    <property type="term" value="F:solute:inorganic anion antiporter activity"/>
    <property type="evidence" value="ECO:0007669"/>
    <property type="project" value="InterPro"/>
</dbReference>
<feature type="transmembrane region" description="Helical" evidence="6">
    <location>
        <begin position="128"/>
        <end position="147"/>
    </location>
</feature>
<dbReference type="PANTHER" id="PTHR11453">
    <property type="entry name" value="ANION EXCHANGE PROTEIN"/>
    <property type="match status" value="1"/>
</dbReference>
<dbReference type="InterPro" id="IPR011531">
    <property type="entry name" value="HCO3_transpt-like_TM_dom"/>
</dbReference>
<organism evidence="8 9">
    <name type="scientific">Cymbomonas tetramitiformis</name>
    <dbReference type="NCBI Taxonomy" id="36881"/>
    <lineage>
        <taxon>Eukaryota</taxon>
        <taxon>Viridiplantae</taxon>
        <taxon>Chlorophyta</taxon>
        <taxon>Pyramimonadophyceae</taxon>
        <taxon>Pyramimonadales</taxon>
        <taxon>Pyramimonadaceae</taxon>
        <taxon>Cymbomonas</taxon>
    </lineage>
</organism>
<evidence type="ECO:0000313" key="9">
    <source>
        <dbReference type="Proteomes" id="UP001190700"/>
    </source>
</evidence>
<dbReference type="GO" id="GO:0005886">
    <property type="term" value="C:plasma membrane"/>
    <property type="evidence" value="ECO:0007669"/>
    <property type="project" value="TreeGrafter"/>
</dbReference>
<evidence type="ECO:0000259" key="7">
    <source>
        <dbReference type="Pfam" id="PF00955"/>
    </source>
</evidence>
<feature type="transmembrane region" description="Helical" evidence="6">
    <location>
        <begin position="478"/>
        <end position="497"/>
    </location>
</feature>
<protein>
    <recommendedName>
        <fullName evidence="7">Bicarbonate transporter-like transmembrane domain-containing protein</fullName>
    </recommendedName>
</protein>
<dbReference type="GO" id="GO:0006820">
    <property type="term" value="P:monoatomic anion transport"/>
    <property type="evidence" value="ECO:0007669"/>
    <property type="project" value="InterPro"/>
</dbReference>
<feature type="transmembrane region" description="Helical" evidence="6">
    <location>
        <begin position="286"/>
        <end position="308"/>
    </location>
</feature>
<comment type="subcellular location">
    <subcellularLocation>
        <location evidence="1">Membrane</location>
        <topology evidence="1">Multi-pass membrane protein</topology>
    </subcellularLocation>
</comment>
<evidence type="ECO:0000256" key="3">
    <source>
        <dbReference type="ARBA" id="ARBA00022692"/>
    </source>
</evidence>
<evidence type="ECO:0000256" key="2">
    <source>
        <dbReference type="ARBA" id="ARBA00006262"/>
    </source>
</evidence>
<dbReference type="EMBL" id="LGRX02035532">
    <property type="protein sequence ID" value="KAK3234241.1"/>
    <property type="molecule type" value="Genomic_DNA"/>
</dbReference>
<feature type="domain" description="Bicarbonate transporter-like transmembrane" evidence="7">
    <location>
        <begin position="61"/>
        <end position="238"/>
    </location>
</feature>
<feature type="transmembrane region" description="Helical" evidence="6">
    <location>
        <begin position="544"/>
        <end position="566"/>
    </location>
</feature>
<dbReference type="InterPro" id="IPR003020">
    <property type="entry name" value="HCO3_transpt_euk"/>
</dbReference>